<proteinExistence type="predicted"/>
<evidence type="ECO:0000313" key="2">
    <source>
        <dbReference type="EMBL" id="GAA0140361.1"/>
    </source>
</evidence>
<dbReference type="Pfam" id="PF24139">
    <property type="entry name" value="TPR_TNPO3_IPO13_4th"/>
    <property type="match status" value="1"/>
</dbReference>
<name>A0AAV3NPD2_LITER</name>
<comment type="caution">
    <text evidence="2">The sequence shown here is derived from an EMBL/GenBank/DDBJ whole genome shotgun (WGS) entry which is preliminary data.</text>
</comment>
<dbReference type="InterPro" id="IPR051345">
    <property type="entry name" value="Importin_beta-like_NTR"/>
</dbReference>
<dbReference type="Pfam" id="PF08389">
    <property type="entry name" value="Xpo1"/>
    <property type="match status" value="1"/>
</dbReference>
<feature type="domain" description="Exportin-1/Importin-beta-like" evidence="1">
    <location>
        <begin position="109"/>
        <end position="265"/>
    </location>
</feature>
<dbReference type="GO" id="GO:0006606">
    <property type="term" value="P:protein import into nucleus"/>
    <property type="evidence" value="ECO:0007669"/>
    <property type="project" value="TreeGrafter"/>
</dbReference>
<dbReference type="Proteomes" id="UP001454036">
    <property type="component" value="Unassembled WGS sequence"/>
</dbReference>
<gene>
    <name evidence="2" type="ORF">LIER_01724</name>
</gene>
<dbReference type="EMBL" id="BAABME010000173">
    <property type="protein sequence ID" value="GAA0140361.1"/>
    <property type="molecule type" value="Genomic_DNA"/>
</dbReference>
<dbReference type="Pfam" id="PF24138">
    <property type="entry name" value="TPR_TNPO3_IPO13_2nd"/>
    <property type="match status" value="1"/>
</dbReference>
<dbReference type="InterPro" id="IPR016024">
    <property type="entry name" value="ARM-type_fold"/>
</dbReference>
<sequence>MELQMKVAEAVLVLNHDSESRNRVAANQWLVEFQQSDAAWEVATSILTSNHHNNNNNNNQFRTNFELEFFAAQILKRKIQNGAFSLQRGLKDALLNALLLAAKKFSSGPPQLLTQICLALSTLLLRAVEHEKPIEKLFLGLQNLQTQEDGDVAVLEMLTVLPEVIDDPQGDNGLSPARRYEYGQELLSYTPMVLEFLLHQSEKCSAADLQHHGRNRKILRCLLSWVRVGCFLEIPSTSLSAHPLLNFVLSSLQVSSSFDLAIEVLIELVIRHEGLPQVLLSQIGLLKELLFLPAISSGNEKVINGLACLMSEIGQAVPSLIAKADSNALALVDALLSCVAFPCEECEIADSTLPFWCCLASFIIGLHENILDNKKNIVDLFSPVFTALLDALLLRVQVDDSTLNDKGRTFELPDSLQQFRMNLAELLIDICQLLSPSSYIKRLFAGDWLSSSIHIPLREVEAKLFALNEVAEVVLMESQNFDMPTIIMHLVTVLSNKTLGALTGFMRIVYKSLADVIGSYSKCLSFLQSDPKPLLLFLAAGIFEPVSSHSCACALRKFCEDATTLMHDASNLEVLVWIGEGLEGKHLPINDEEEIVIAITGVISSIPNQVLKNSFLDRVLCNSFEAIQKVIDEDRQASLRHDAVAYAQFVSSSIRGLYRIAAVFDHNATHISDTSSTDDAIITLLGAFWPLLEKLLKSQHIENENLAMAACRTISPAIKSSGQHFISMLPQVLNCLTTNFLSFQNHDCYIRTAAVLVEEFGPREDCAPLFVHTFEKFTNSSSIASLNSSYICDQEPDLVDAYASFSSIFVKCCPKETLAASGSIFEVSFQKAAVCCTAMHRGASLAAMSYVSCFLDTGIASMLESGACASEESFNSLSIQAISRSGEGLVVNLLYALLGVSAMTRVHKAATILQQLAAICSLSGSTPLKALVCWDSLHRWLHHAFQSLPAEYLKPGEADSLVPKWLGALAGAASDYLESRSSCDGEQRSRGHMQGKGGRVLKRVVREFADSHRTIPNLNSYDNC</sequence>
<keyword evidence="3" id="KW-1185">Reference proteome</keyword>
<dbReference type="AlphaFoldDB" id="A0AAV3NPD2"/>
<dbReference type="SUPFAM" id="SSF48371">
    <property type="entry name" value="ARM repeat"/>
    <property type="match status" value="1"/>
</dbReference>
<accession>A0AAV3NPD2</accession>
<dbReference type="InterPro" id="IPR011989">
    <property type="entry name" value="ARM-like"/>
</dbReference>
<dbReference type="InterPro" id="IPR058537">
    <property type="entry name" value="TPR_TNPO3_IPO13_4th"/>
</dbReference>
<dbReference type="InterPro" id="IPR057941">
    <property type="entry name" value="TPR_TNPO3_IPO13_2nd"/>
</dbReference>
<evidence type="ECO:0000313" key="3">
    <source>
        <dbReference type="Proteomes" id="UP001454036"/>
    </source>
</evidence>
<reference evidence="2 3" key="1">
    <citation type="submission" date="2024-01" db="EMBL/GenBank/DDBJ databases">
        <title>The complete chloroplast genome sequence of Lithospermum erythrorhizon: insights into the phylogenetic relationship among Boraginaceae species and the maternal lineages of purple gromwells.</title>
        <authorList>
            <person name="Okada T."/>
            <person name="Watanabe K."/>
        </authorList>
    </citation>
    <scope>NUCLEOTIDE SEQUENCE [LARGE SCALE GENOMIC DNA]</scope>
</reference>
<protein>
    <submittedName>
        <fullName evidence="2">Transporter</fullName>
    </submittedName>
</protein>
<dbReference type="GO" id="GO:0005737">
    <property type="term" value="C:cytoplasm"/>
    <property type="evidence" value="ECO:0007669"/>
    <property type="project" value="TreeGrafter"/>
</dbReference>
<dbReference type="InterPro" id="IPR013598">
    <property type="entry name" value="Exportin-1/Importin-b-like"/>
</dbReference>
<dbReference type="Gene3D" id="1.25.10.10">
    <property type="entry name" value="Leucine-rich Repeat Variant"/>
    <property type="match status" value="1"/>
</dbReference>
<evidence type="ECO:0000259" key="1">
    <source>
        <dbReference type="Pfam" id="PF08389"/>
    </source>
</evidence>
<dbReference type="PANTHER" id="PTHR12363:SF44">
    <property type="entry name" value="ARM REPEAT SUPERFAMILY PROTEIN"/>
    <property type="match status" value="1"/>
</dbReference>
<dbReference type="PANTHER" id="PTHR12363">
    <property type="entry name" value="TRANSPORTIN 3 AND IMPORTIN 13"/>
    <property type="match status" value="1"/>
</dbReference>
<organism evidence="2 3">
    <name type="scientific">Lithospermum erythrorhizon</name>
    <name type="common">Purple gromwell</name>
    <name type="synonym">Lithospermum officinale var. erythrorhizon</name>
    <dbReference type="NCBI Taxonomy" id="34254"/>
    <lineage>
        <taxon>Eukaryota</taxon>
        <taxon>Viridiplantae</taxon>
        <taxon>Streptophyta</taxon>
        <taxon>Embryophyta</taxon>
        <taxon>Tracheophyta</taxon>
        <taxon>Spermatophyta</taxon>
        <taxon>Magnoliopsida</taxon>
        <taxon>eudicotyledons</taxon>
        <taxon>Gunneridae</taxon>
        <taxon>Pentapetalae</taxon>
        <taxon>asterids</taxon>
        <taxon>lamiids</taxon>
        <taxon>Boraginales</taxon>
        <taxon>Boraginaceae</taxon>
        <taxon>Boraginoideae</taxon>
        <taxon>Lithospermeae</taxon>
        <taxon>Lithospermum</taxon>
    </lineage>
</organism>